<keyword evidence="4" id="KW-1185">Reference proteome</keyword>
<reference evidence="3 4" key="1">
    <citation type="journal article" date="2017" name="Genome Announc.">
        <title>Draft Genome Sequences of Salinivibrio proteolyticus, Salinivibrio sharmensis, Salinivibrio siamensis, Salinivibrio costicola subsp. alcaliphilus, Salinivibrio costicola subsp. vallismortis, and 29 New Isolates Belonging to the Genus Salinivibrio.</title>
        <authorList>
            <person name="Lopez-Hermoso C."/>
            <person name="de la Haba R.R."/>
            <person name="Sanchez-Porro C."/>
            <person name="Bayliss S.C."/>
            <person name="Feil E.J."/>
            <person name="Ventosa A."/>
        </authorList>
    </citation>
    <scope>NUCLEOTIDE SEQUENCE [LARGE SCALE GENOMIC DNA]</scope>
    <source>
        <strain evidence="3 4">AL184</strain>
    </source>
</reference>
<comment type="similarity">
    <text evidence="1 2">Belongs to the BolA/IbaG family.</text>
</comment>
<comment type="caution">
    <text evidence="3">The sequence shown here is derived from an EMBL/GenBank/DDBJ whole genome shotgun (WGS) entry which is preliminary data.</text>
</comment>
<name>A0AB36JX39_9GAMM</name>
<dbReference type="InterPro" id="IPR036065">
    <property type="entry name" value="BolA-like_sf"/>
</dbReference>
<sequence length="89" mass="9882">MEASEVKAILEAAFSEKALSVDELHVKGDGSHFEVIAVAEMFDGMSRVKKQQTIYGPLTDHIARNDIHAVSIKAMTPAEWARDKKLMQL</sequence>
<evidence type="ECO:0000256" key="2">
    <source>
        <dbReference type="RuleBase" id="RU003860"/>
    </source>
</evidence>
<evidence type="ECO:0000313" key="4">
    <source>
        <dbReference type="Proteomes" id="UP000189021"/>
    </source>
</evidence>
<proteinExistence type="inferred from homology"/>
<dbReference type="Gene3D" id="3.30.300.90">
    <property type="entry name" value="BolA-like"/>
    <property type="match status" value="1"/>
</dbReference>
<dbReference type="InterPro" id="IPR002634">
    <property type="entry name" value="BolA"/>
</dbReference>
<organism evidence="3 4">
    <name type="scientific">Salinivibrio kushneri</name>
    <dbReference type="NCBI Taxonomy" id="1908198"/>
    <lineage>
        <taxon>Bacteria</taxon>
        <taxon>Pseudomonadati</taxon>
        <taxon>Pseudomonadota</taxon>
        <taxon>Gammaproteobacteria</taxon>
        <taxon>Vibrionales</taxon>
        <taxon>Vibrionaceae</taxon>
        <taxon>Salinivibrio</taxon>
    </lineage>
</organism>
<dbReference type="InterPro" id="IPR050961">
    <property type="entry name" value="BolA/IbaG_stress_morph_reg"/>
</dbReference>
<dbReference type="Proteomes" id="UP000189021">
    <property type="component" value="Unassembled WGS sequence"/>
</dbReference>
<keyword evidence="3" id="KW-0132">Cell division</keyword>
<dbReference type="SUPFAM" id="SSF82657">
    <property type="entry name" value="BolA-like"/>
    <property type="match status" value="1"/>
</dbReference>
<dbReference type="RefSeq" id="WP_077484160.1">
    <property type="nucleotide sequence ID" value="NZ_CP040021.1"/>
</dbReference>
<dbReference type="EMBL" id="MUEK01000004">
    <property type="protein sequence ID" value="OOE40290.1"/>
    <property type="molecule type" value="Genomic_DNA"/>
</dbReference>
<accession>A0AB36JX39</accession>
<protein>
    <submittedName>
        <fullName evidence="3">Cell division protein BolA</fullName>
    </submittedName>
</protein>
<dbReference type="GO" id="GO:0051301">
    <property type="term" value="P:cell division"/>
    <property type="evidence" value="ECO:0007669"/>
    <property type="project" value="UniProtKB-KW"/>
</dbReference>
<evidence type="ECO:0000313" key="3">
    <source>
        <dbReference type="EMBL" id="OOE40290.1"/>
    </source>
</evidence>
<dbReference type="PANTHER" id="PTHR46229:SF4">
    <property type="entry name" value="ACID STRESS PROTEIN IBAG"/>
    <property type="match status" value="1"/>
</dbReference>
<dbReference type="AlphaFoldDB" id="A0AB36JX39"/>
<dbReference type="Pfam" id="PF01722">
    <property type="entry name" value="BolA"/>
    <property type="match status" value="1"/>
</dbReference>
<gene>
    <name evidence="3" type="ORF">BZG00_05525</name>
</gene>
<evidence type="ECO:0000256" key="1">
    <source>
        <dbReference type="ARBA" id="ARBA00005578"/>
    </source>
</evidence>
<dbReference type="PANTHER" id="PTHR46229">
    <property type="entry name" value="BOLA TRANSCRIPTION REGULATOR"/>
    <property type="match status" value="1"/>
</dbReference>
<dbReference type="PIRSF" id="PIRSF003113">
    <property type="entry name" value="BolA"/>
    <property type="match status" value="1"/>
</dbReference>
<keyword evidence="3" id="KW-0131">Cell cycle</keyword>